<keyword evidence="2" id="KW-0521">NADP</keyword>
<evidence type="ECO:0000313" key="5">
    <source>
        <dbReference type="Proteomes" id="UP001141434"/>
    </source>
</evidence>
<dbReference type="GeneID" id="81393376"/>
<name>A0A9W9FJS6_9EURO</name>
<dbReference type="AlphaFoldDB" id="A0A9W9FJS6"/>
<dbReference type="EMBL" id="JAPMSZ010000005">
    <property type="protein sequence ID" value="KAJ5101404.1"/>
    <property type="molecule type" value="Genomic_DNA"/>
</dbReference>
<evidence type="ECO:0008006" key="6">
    <source>
        <dbReference type="Google" id="ProtNLM"/>
    </source>
</evidence>
<dbReference type="OrthoDB" id="37659at2759"/>
<dbReference type="SUPFAM" id="SSF51735">
    <property type="entry name" value="NAD(P)-binding Rossmann-fold domains"/>
    <property type="match status" value="1"/>
</dbReference>
<sequence length="259" mass="28676">MPFPYKHILLVGATAGIGRAMADRFVETGVKVTAVGRRQERLDDFVRQHGEDKASGIAFDITDSKKIPEFVESVIKSFPEIDCIFFNAGIQNTYDWSDPAKLDLDKFNNEINVNFTSFVTLTHAFLPFLINKPDPTSIIFTGSNIAIVPGAPLPAYSASKAALNVFVLCLREHLQKTNVKIIEVSPPPVQTELHDYMGEERGRALGMPLDAFTNEAHQGLLAGKDQIIVGSIGPADIFNEIIDKRRTAFDNLAKMFRSH</sequence>
<gene>
    <name evidence="4" type="ORF">NUU61_003626</name>
</gene>
<dbReference type="InterPro" id="IPR002347">
    <property type="entry name" value="SDR_fam"/>
</dbReference>
<keyword evidence="3" id="KW-0560">Oxidoreductase</keyword>
<dbReference type="Pfam" id="PF00106">
    <property type="entry name" value="adh_short"/>
    <property type="match status" value="1"/>
</dbReference>
<dbReference type="GO" id="GO:0016491">
    <property type="term" value="F:oxidoreductase activity"/>
    <property type="evidence" value="ECO:0007669"/>
    <property type="project" value="UniProtKB-KW"/>
</dbReference>
<comment type="caution">
    <text evidence="4">The sequence shown here is derived from an EMBL/GenBank/DDBJ whole genome shotgun (WGS) entry which is preliminary data.</text>
</comment>
<dbReference type="Proteomes" id="UP001141434">
    <property type="component" value="Unassembled WGS sequence"/>
</dbReference>
<protein>
    <recommendedName>
        <fullName evidence="6">Oxidoreductase</fullName>
    </recommendedName>
</protein>
<dbReference type="Gene3D" id="3.40.50.720">
    <property type="entry name" value="NAD(P)-binding Rossmann-like Domain"/>
    <property type="match status" value="1"/>
</dbReference>
<dbReference type="PROSITE" id="PS00061">
    <property type="entry name" value="ADH_SHORT"/>
    <property type="match status" value="1"/>
</dbReference>
<evidence type="ECO:0000256" key="1">
    <source>
        <dbReference type="ARBA" id="ARBA00006484"/>
    </source>
</evidence>
<evidence type="ECO:0000313" key="4">
    <source>
        <dbReference type="EMBL" id="KAJ5101404.1"/>
    </source>
</evidence>
<dbReference type="InterPro" id="IPR020904">
    <property type="entry name" value="Sc_DH/Rdtase_CS"/>
</dbReference>
<dbReference type="RefSeq" id="XP_056512235.1">
    <property type="nucleotide sequence ID" value="XM_056654208.1"/>
</dbReference>
<accession>A0A9W9FJS6</accession>
<evidence type="ECO:0000256" key="3">
    <source>
        <dbReference type="ARBA" id="ARBA00023002"/>
    </source>
</evidence>
<comment type="similarity">
    <text evidence="1">Belongs to the short-chain dehydrogenases/reductases (SDR) family.</text>
</comment>
<dbReference type="PANTHER" id="PTHR43669">
    <property type="entry name" value="5-KETO-D-GLUCONATE 5-REDUCTASE"/>
    <property type="match status" value="1"/>
</dbReference>
<organism evidence="4 5">
    <name type="scientific">Penicillium alfredii</name>
    <dbReference type="NCBI Taxonomy" id="1506179"/>
    <lineage>
        <taxon>Eukaryota</taxon>
        <taxon>Fungi</taxon>
        <taxon>Dikarya</taxon>
        <taxon>Ascomycota</taxon>
        <taxon>Pezizomycotina</taxon>
        <taxon>Eurotiomycetes</taxon>
        <taxon>Eurotiomycetidae</taxon>
        <taxon>Eurotiales</taxon>
        <taxon>Aspergillaceae</taxon>
        <taxon>Penicillium</taxon>
    </lineage>
</organism>
<proteinExistence type="inferred from homology"/>
<reference evidence="4" key="1">
    <citation type="submission" date="2022-11" db="EMBL/GenBank/DDBJ databases">
        <authorList>
            <person name="Petersen C."/>
        </authorList>
    </citation>
    <scope>NUCLEOTIDE SEQUENCE</scope>
    <source>
        <strain evidence="4">IBT 34128</strain>
    </source>
</reference>
<keyword evidence="5" id="KW-1185">Reference proteome</keyword>
<dbReference type="PRINTS" id="PR00081">
    <property type="entry name" value="GDHRDH"/>
</dbReference>
<evidence type="ECO:0000256" key="2">
    <source>
        <dbReference type="ARBA" id="ARBA00022857"/>
    </source>
</evidence>
<dbReference type="InterPro" id="IPR036291">
    <property type="entry name" value="NAD(P)-bd_dom_sf"/>
</dbReference>
<dbReference type="PANTHER" id="PTHR43669:SF15">
    <property type="entry name" value="OXIDOREDUCTASE, SHORT-CHAIN DEHYDROGENASE_REDUCTASE FAMILY (AFU_ORTHOLOGUE AFUA_1G01330)"/>
    <property type="match status" value="1"/>
</dbReference>
<reference evidence="4" key="2">
    <citation type="journal article" date="2023" name="IMA Fungus">
        <title>Comparative genomic study of the Penicillium genus elucidates a diverse pangenome and 15 lateral gene transfer events.</title>
        <authorList>
            <person name="Petersen C."/>
            <person name="Sorensen T."/>
            <person name="Nielsen M.R."/>
            <person name="Sondergaard T.E."/>
            <person name="Sorensen J.L."/>
            <person name="Fitzpatrick D.A."/>
            <person name="Frisvad J.C."/>
            <person name="Nielsen K.L."/>
        </authorList>
    </citation>
    <scope>NUCLEOTIDE SEQUENCE</scope>
    <source>
        <strain evidence="4">IBT 34128</strain>
    </source>
</reference>